<name>A0A9N9NN03_9GLOM</name>
<dbReference type="OrthoDB" id="2446762at2759"/>
<organism evidence="7 8">
    <name type="scientific">Acaulospora morrowiae</name>
    <dbReference type="NCBI Taxonomy" id="94023"/>
    <lineage>
        <taxon>Eukaryota</taxon>
        <taxon>Fungi</taxon>
        <taxon>Fungi incertae sedis</taxon>
        <taxon>Mucoromycota</taxon>
        <taxon>Glomeromycotina</taxon>
        <taxon>Glomeromycetes</taxon>
        <taxon>Diversisporales</taxon>
        <taxon>Acaulosporaceae</taxon>
        <taxon>Acaulospora</taxon>
    </lineage>
</organism>
<dbReference type="PANTHER" id="PTHR46481">
    <property type="entry name" value="ZINC FINGER BED DOMAIN-CONTAINING PROTEIN 4"/>
    <property type="match status" value="1"/>
</dbReference>
<dbReference type="GO" id="GO:0008270">
    <property type="term" value="F:zinc ion binding"/>
    <property type="evidence" value="ECO:0007669"/>
    <property type="project" value="UniProtKB-KW"/>
</dbReference>
<keyword evidence="4" id="KW-0862">Zinc</keyword>
<evidence type="ECO:0000256" key="5">
    <source>
        <dbReference type="ARBA" id="ARBA00023242"/>
    </source>
</evidence>
<keyword evidence="3" id="KW-0863">Zinc-finger</keyword>
<dbReference type="InterPro" id="IPR012337">
    <property type="entry name" value="RNaseH-like_sf"/>
</dbReference>
<evidence type="ECO:0000256" key="2">
    <source>
        <dbReference type="ARBA" id="ARBA00022723"/>
    </source>
</evidence>
<dbReference type="PANTHER" id="PTHR46481:SF10">
    <property type="entry name" value="ZINC FINGER BED DOMAIN-CONTAINING PROTEIN 39"/>
    <property type="match status" value="1"/>
</dbReference>
<protein>
    <submittedName>
        <fullName evidence="7">7679_t:CDS:1</fullName>
    </submittedName>
</protein>
<feature type="non-terminal residue" evidence="7">
    <location>
        <position position="1"/>
    </location>
</feature>
<evidence type="ECO:0000256" key="4">
    <source>
        <dbReference type="ARBA" id="ARBA00022833"/>
    </source>
</evidence>
<accession>A0A9N9NN03</accession>
<keyword evidence="5" id="KW-0539">Nucleus</keyword>
<evidence type="ECO:0000313" key="8">
    <source>
        <dbReference type="Proteomes" id="UP000789342"/>
    </source>
</evidence>
<dbReference type="Proteomes" id="UP000789342">
    <property type="component" value="Unassembled WGS sequence"/>
</dbReference>
<proteinExistence type="predicted"/>
<dbReference type="AlphaFoldDB" id="A0A9N9NN03"/>
<comment type="caution">
    <text evidence="7">The sequence shown here is derived from an EMBL/GenBank/DDBJ whole genome shotgun (WGS) entry which is preliminary data.</text>
</comment>
<reference evidence="7" key="1">
    <citation type="submission" date="2021-06" db="EMBL/GenBank/DDBJ databases">
        <authorList>
            <person name="Kallberg Y."/>
            <person name="Tangrot J."/>
            <person name="Rosling A."/>
        </authorList>
    </citation>
    <scope>NUCLEOTIDE SEQUENCE</scope>
    <source>
        <strain evidence="7">CL551</strain>
    </source>
</reference>
<gene>
    <name evidence="7" type="ORF">AMORRO_LOCUS15000</name>
</gene>
<keyword evidence="8" id="KW-1185">Reference proteome</keyword>
<sequence>DELKKVIQNWNLDSKVFIIIMDGGSNMIKVCHFLTSKFGINRLPCAAHTLQFSVQAGIKQLELIHTRLKSLQAFFRSPKQAQRLREEQKKLTHEDQDINNDPTANNSNQWNPLDILTDCKTRWNSTYLAWKRILKLDDAIRSLAATLSLAKDTQTRNEGERLNRLRLNSEEFNFIENIIKLLAPFEAITRQISGAKYPTISLIYPYMRLLKQKFAPTDNVTIEDYMDLIYELLNRVRAAVYLSLDELWNIPDDVALLATILELRLKETSNFQQVEELDTLFVDMWAPSQEIIQAEEDEIA</sequence>
<evidence type="ECO:0000313" key="7">
    <source>
        <dbReference type="EMBL" id="CAG8745416.1"/>
    </source>
</evidence>
<dbReference type="EMBL" id="CAJVPV010032691">
    <property type="protein sequence ID" value="CAG8745416.1"/>
    <property type="molecule type" value="Genomic_DNA"/>
</dbReference>
<evidence type="ECO:0000256" key="1">
    <source>
        <dbReference type="ARBA" id="ARBA00004123"/>
    </source>
</evidence>
<dbReference type="GO" id="GO:0005634">
    <property type="term" value="C:nucleus"/>
    <property type="evidence" value="ECO:0007669"/>
    <property type="project" value="UniProtKB-SubCell"/>
</dbReference>
<dbReference type="SUPFAM" id="SSF53098">
    <property type="entry name" value="Ribonuclease H-like"/>
    <property type="match status" value="1"/>
</dbReference>
<feature type="compositionally biased region" description="Basic and acidic residues" evidence="6">
    <location>
        <begin position="85"/>
        <end position="96"/>
    </location>
</feature>
<evidence type="ECO:0000256" key="3">
    <source>
        <dbReference type="ARBA" id="ARBA00022771"/>
    </source>
</evidence>
<keyword evidence="2" id="KW-0479">Metal-binding</keyword>
<dbReference type="InterPro" id="IPR052035">
    <property type="entry name" value="ZnF_BED_domain_contain"/>
</dbReference>
<evidence type="ECO:0000256" key="6">
    <source>
        <dbReference type="SAM" id="MobiDB-lite"/>
    </source>
</evidence>
<comment type="subcellular location">
    <subcellularLocation>
        <location evidence="1">Nucleus</location>
    </subcellularLocation>
</comment>
<feature type="region of interest" description="Disordered" evidence="6">
    <location>
        <begin position="85"/>
        <end position="106"/>
    </location>
</feature>